<dbReference type="InterPro" id="IPR056884">
    <property type="entry name" value="NPHP3-like_N"/>
</dbReference>
<evidence type="ECO:0000259" key="3">
    <source>
        <dbReference type="PROSITE" id="PS50837"/>
    </source>
</evidence>
<feature type="domain" description="NACHT" evidence="3">
    <location>
        <begin position="203"/>
        <end position="340"/>
    </location>
</feature>
<dbReference type="SUPFAM" id="SSF52540">
    <property type="entry name" value="P-loop containing nucleoside triphosphate hydrolases"/>
    <property type="match status" value="1"/>
</dbReference>
<dbReference type="Pfam" id="PF24883">
    <property type="entry name" value="NPHP3_N"/>
    <property type="match status" value="1"/>
</dbReference>
<evidence type="ECO:0000313" key="4">
    <source>
        <dbReference type="EMBL" id="KAK6333671.1"/>
    </source>
</evidence>
<keyword evidence="1" id="KW-0677">Repeat</keyword>
<comment type="caution">
    <text evidence="4">The sequence shown here is derived from an EMBL/GenBank/DDBJ whole genome shotgun (WGS) entry which is preliminary data.</text>
</comment>
<reference evidence="4 5" key="1">
    <citation type="submission" date="2019-10" db="EMBL/GenBank/DDBJ databases">
        <authorList>
            <person name="Palmer J.M."/>
        </authorList>
    </citation>
    <scope>NUCLEOTIDE SEQUENCE [LARGE SCALE GENOMIC DNA]</scope>
    <source>
        <strain evidence="4 5">TWF730</strain>
    </source>
</reference>
<gene>
    <name evidence="4" type="ORF">TWF730_003855</name>
</gene>
<dbReference type="PROSITE" id="PS50837">
    <property type="entry name" value="NACHT"/>
    <property type="match status" value="1"/>
</dbReference>
<evidence type="ECO:0000313" key="5">
    <source>
        <dbReference type="Proteomes" id="UP001373714"/>
    </source>
</evidence>
<keyword evidence="2" id="KW-0175">Coiled coil</keyword>
<evidence type="ECO:0000256" key="2">
    <source>
        <dbReference type="SAM" id="Coils"/>
    </source>
</evidence>
<dbReference type="AlphaFoldDB" id="A0AAV9U2P3"/>
<evidence type="ECO:0000256" key="1">
    <source>
        <dbReference type="ARBA" id="ARBA00022737"/>
    </source>
</evidence>
<dbReference type="PANTHER" id="PTHR10039:SF16">
    <property type="entry name" value="GPI INOSITOL-DEACYLASE"/>
    <property type="match status" value="1"/>
</dbReference>
<organism evidence="4 5">
    <name type="scientific">Orbilia blumenaviensis</name>
    <dbReference type="NCBI Taxonomy" id="1796055"/>
    <lineage>
        <taxon>Eukaryota</taxon>
        <taxon>Fungi</taxon>
        <taxon>Dikarya</taxon>
        <taxon>Ascomycota</taxon>
        <taxon>Pezizomycotina</taxon>
        <taxon>Orbiliomycetes</taxon>
        <taxon>Orbiliales</taxon>
        <taxon>Orbiliaceae</taxon>
        <taxon>Orbilia</taxon>
    </lineage>
</organism>
<sequence>MDPLSVTASIIAVVQLSTAVISYCVGFSQQARGAAQDIKEVTSELKDLRNLLEEIRAVLPEDDRPENSELAGLYAALETSNVIITDISGRLAPHLQGGVKSRLKWPFEGKVIQEKLEKLQKQKSTFQLFFALQQRKLTVEQSKDTGKLVSQAERGRRTEILNWYKTSDPERNHNISRDHHEPNTCSWIFELESFKSWASHEGESLWIYGIPGAGKTIICSTIIENLRARGPSSKLVYYYFDFSDSKKQTFTSFLQSGIYQLIVESDDIPEVAAALYEDHLGLHQPAIEELFDVFAALVSKENVFVIVDAIDECSKEERSNFFRVFIKNLPASVNLLMTSRRESDIERALSDTSAHIVSIENSEVDQDVRLHITNAMATHPSFQSWKNVAIKNEVVDTIVSGSRGM</sequence>
<accession>A0AAV9U2P3</accession>
<dbReference type="EMBL" id="JAVHNS010000016">
    <property type="protein sequence ID" value="KAK6333671.1"/>
    <property type="molecule type" value="Genomic_DNA"/>
</dbReference>
<name>A0AAV9U2P3_9PEZI</name>
<keyword evidence="5" id="KW-1185">Reference proteome</keyword>
<dbReference type="Proteomes" id="UP001373714">
    <property type="component" value="Unassembled WGS sequence"/>
</dbReference>
<proteinExistence type="predicted"/>
<dbReference type="InterPro" id="IPR007111">
    <property type="entry name" value="NACHT_NTPase"/>
</dbReference>
<protein>
    <recommendedName>
        <fullName evidence="3">NACHT domain-containing protein</fullName>
    </recommendedName>
</protein>
<dbReference type="InterPro" id="IPR027417">
    <property type="entry name" value="P-loop_NTPase"/>
</dbReference>
<feature type="coiled-coil region" evidence="2">
    <location>
        <begin position="31"/>
        <end position="58"/>
    </location>
</feature>
<dbReference type="PANTHER" id="PTHR10039">
    <property type="entry name" value="AMELOGENIN"/>
    <property type="match status" value="1"/>
</dbReference>
<dbReference type="Gene3D" id="3.40.50.300">
    <property type="entry name" value="P-loop containing nucleotide triphosphate hydrolases"/>
    <property type="match status" value="1"/>
</dbReference>